<organism evidence="1 2">
    <name type="scientific">Scyliorhinus torazame</name>
    <name type="common">Cloudy catshark</name>
    <name type="synonym">Catulus torazame</name>
    <dbReference type="NCBI Taxonomy" id="75743"/>
    <lineage>
        <taxon>Eukaryota</taxon>
        <taxon>Metazoa</taxon>
        <taxon>Chordata</taxon>
        <taxon>Craniata</taxon>
        <taxon>Vertebrata</taxon>
        <taxon>Chondrichthyes</taxon>
        <taxon>Elasmobranchii</taxon>
        <taxon>Galeomorphii</taxon>
        <taxon>Galeoidea</taxon>
        <taxon>Carcharhiniformes</taxon>
        <taxon>Scyliorhinidae</taxon>
        <taxon>Scyliorhinus</taxon>
    </lineage>
</organism>
<sequence>MATGSGASACRSGRALPVTEAGDLEVRKVIVSLS</sequence>
<dbReference type="AlphaFoldDB" id="A0A401PQ70"/>
<reference evidence="1 2" key="1">
    <citation type="journal article" date="2018" name="Nat. Ecol. Evol.">
        <title>Shark genomes provide insights into elasmobranch evolution and the origin of vertebrates.</title>
        <authorList>
            <person name="Hara Y"/>
            <person name="Yamaguchi K"/>
            <person name="Onimaru K"/>
            <person name="Kadota M"/>
            <person name="Koyanagi M"/>
            <person name="Keeley SD"/>
            <person name="Tatsumi K"/>
            <person name="Tanaka K"/>
            <person name="Motone F"/>
            <person name="Kageyama Y"/>
            <person name="Nozu R"/>
            <person name="Adachi N"/>
            <person name="Nishimura O"/>
            <person name="Nakagawa R"/>
            <person name="Tanegashima C"/>
            <person name="Kiyatake I"/>
            <person name="Matsumoto R"/>
            <person name="Murakumo K"/>
            <person name="Nishida K"/>
            <person name="Terakita A"/>
            <person name="Kuratani S"/>
            <person name="Sato K"/>
            <person name="Hyodo S Kuraku.S."/>
        </authorList>
    </citation>
    <scope>NUCLEOTIDE SEQUENCE [LARGE SCALE GENOMIC DNA]</scope>
</reference>
<proteinExistence type="predicted"/>
<gene>
    <name evidence="1" type="ORF">scyTo_0020897</name>
</gene>
<comment type="caution">
    <text evidence="1">The sequence shown here is derived from an EMBL/GenBank/DDBJ whole genome shotgun (WGS) entry which is preliminary data.</text>
</comment>
<accession>A0A401PQ70</accession>
<feature type="non-terminal residue" evidence="1">
    <location>
        <position position="34"/>
    </location>
</feature>
<dbReference type="EMBL" id="BFAA01017601">
    <property type="protein sequence ID" value="GCB75271.1"/>
    <property type="molecule type" value="Genomic_DNA"/>
</dbReference>
<protein>
    <submittedName>
        <fullName evidence="1">Uncharacterized protein</fullName>
    </submittedName>
</protein>
<keyword evidence="2" id="KW-1185">Reference proteome</keyword>
<evidence type="ECO:0000313" key="1">
    <source>
        <dbReference type="EMBL" id="GCB75271.1"/>
    </source>
</evidence>
<evidence type="ECO:0000313" key="2">
    <source>
        <dbReference type="Proteomes" id="UP000288216"/>
    </source>
</evidence>
<dbReference type="Proteomes" id="UP000288216">
    <property type="component" value="Unassembled WGS sequence"/>
</dbReference>
<name>A0A401PQ70_SCYTO</name>